<organism evidence="2 3">
    <name type="scientific">Trifolium pratense</name>
    <name type="common">Red clover</name>
    <dbReference type="NCBI Taxonomy" id="57577"/>
    <lineage>
        <taxon>Eukaryota</taxon>
        <taxon>Viridiplantae</taxon>
        <taxon>Streptophyta</taxon>
        <taxon>Embryophyta</taxon>
        <taxon>Tracheophyta</taxon>
        <taxon>Spermatophyta</taxon>
        <taxon>Magnoliopsida</taxon>
        <taxon>eudicotyledons</taxon>
        <taxon>Gunneridae</taxon>
        <taxon>Pentapetalae</taxon>
        <taxon>rosids</taxon>
        <taxon>fabids</taxon>
        <taxon>Fabales</taxon>
        <taxon>Fabaceae</taxon>
        <taxon>Papilionoideae</taxon>
        <taxon>50 kb inversion clade</taxon>
        <taxon>NPAAA clade</taxon>
        <taxon>Hologalegina</taxon>
        <taxon>IRL clade</taxon>
        <taxon>Trifolieae</taxon>
        <taxon>Trifolium</taxon>
    </lineage>
</organism>
<name>A0A2K3JTY0_TRIPR</name>
<evidence type="ECO:0000313" key="2">
    <source>
        <dbReference type="EMBL" id="PNX57492.1"/>
    </source>
</evidence>
<dbReference type="EMBL" id="ASHM01123814">
    <property type="protein sequence ID" value="PNX57492.1"/>
    <property type="molecule type" value="Genomic_DNA"/>
</dbReference>
<reference evidence="2 3" key="1">
    <citation type="journal article" date="2014" name="Am. J. Bot.">
        <title>Genome assembly and annotation for red clover (Trifolium pratense; Fabaceae).</title>
        <authorList>
            <person name="Istvanek J."/>
            <person name="Jaros M."/>
            <person name="Krenek A."/>
            <person name="Repkova J."/>
        </authorList>
    </citation>
    <scope>NUCLEOTIDE SEQUENCE [LARGE SCALE GENOMIC DNA]</scope>
    <source>
        <strain evidence="3">cv. Tatra</strain>
        <tissue evidence="2">Young leaves</tissue>
    </source>
</reference>
<protein>
    <submittedName>
        <fullName evidence="2">Envelope-like protein</fullName>
    </submittedName>
</protein>
<dbReference type="AlphaFoldDB" id="A0A2K3JTY0"/>
<evidence type="ECO:0000313" key="3">
    <source>
        <dbReference type="Proteomes" id="UP000236291"/>
    </source>
</evidence>
<sequence>AKFDYGSYFFQETLSHALTYAIKKPVAVPTLLCNIILEQHQDILRSTDVPCKRKGMLAIEQRLLEGTNVAAGVGTFVQAGVLSRKQMIADLTEASRALEARKLKIDRVIEALKAEEAAETAEGESAGQEEVETSGSDDDTDDLMEDSDESSSI</sequence>
<feature type="compositionally biased region" description="Acidic residues" evidence="1">
    <location>
        <begin position="117"/>
        <end position="153"/>
    </location>
</feature>
<comment type="caution">
    <text evidence="2">The sequence shown here is derived from an EMBL/GenBank/DDBJ whole genome shotgun (WGS) entry which is preliminary data.</text>
</comment>
<evidence type="ECO:0000256" key="1">
    <source>
        <dbReference type="SAM" id="MobiDB-lite"/>
    </source>
</evidence>
<proteinExistence type="predicted"/>
<dbReference type="Proteomes" id="UP000236291">
    <property type="component" value="Unassembled WGS sequence"/>
</dbReference>
<feature type="non-terminal residue" evidence="2">
    <location>
        <position position="1"/>
    </location>
</feature>
<reference evidence="2 3" key="2">
    <citation type="journal article" date="2017" name="Front. Plant Sci.">
        <title>Gene Classification and Mining of Molecular Markers Useful in Red Clover (Trifolium pratense) Breeding.</title>
        <authorList>
            <person name="Istvanek J."/>
            <person name="Dluhosova J."/>
            <person name="Dluhos P."/>
            <person name="Patkova L."/>
            <person name="Nedelnik J."/>
            <person name="Repkova J."/>
        </authorList>
    </citation>
    <scope>NUCLEOTIDE SEQUENCE [LARGE SCALE GENOMIC DNA]</scope>
    <source>
        <strain evidence="3">cv. Tatra</strain>
        <tissue evidence="2">Young leaves</tissue>
    </source>
</reference>
<accession>A0A2K3JTY0</accession>
<feature type="region of interest" description="Disordered" evidence="1">
    <location>
        <begin position="116"/>
        <end position="153"/>
    </location>
</feature>
<gene>
    <name evidence="2" type="ORF">L195_g058721</name>
</gene>